<dbReference type="VEuPathDB" id="ToxoDB:EAH_00016510"/>
<gene>
    <name evidence="2" type="ORF">EAH_00016510</name>
</gene>
<dbReference type="RefSeq" id="XP_013253256.1">
    <property type="nucleotide sequence ID" value="XM_013397802.1"/>
</dbReference>
<keyword evidence="3" id="KW-1185">Reference proteome</keyword>
<dbReference type="OrthoDB" id="347715at2759"/>
<dbReference type="GeneID" id="25269721"/>
<dbReference type="EMBL" id="HG670322">
    <property type="protein sequence ID" value="CDI76151.1"/>
    <property type="molecule type" value="Genomic_DNA"/>
</dbReference>
<reference evidence="2" key="1">
    <citation type="submission" date="2013-10" db="EMBL/GenBank/DDBJ databases">
        <title>Genomic analysis of the causative agents of coccidiosis in chickens.</title>
        <authorList>
            <person name="Reid A.J."/>
            <person name="Blake D."/>
            <person name="Billington K."/>
            <person name="Browne H."/>
            <person name="Dunn M."/>
            <person name="Hung S."/>
            <person name="Kawahara F."/>
            <person name="Miranda-Saavedra D."/>
            <person name="Mourier T."/>
            <person name="Nagra H."/>
            <person name="Otto T.D."/>
            <person name="Rawlings N."/>
            <person name="Sanchez A."/>
            <person name="Sanders M."/>
            <person name="Subramaniam C."/>
            <person name="Tay Y."/>
            <person name="Dear P."/>
            <person name="Doerig C."/>
            <person name="Gruber A."/>
            <person name="Parkinson J."/>
            <person name="Shirley M."/>
            <person name="Wan K.L."/>
            <person name="Berriman M."/>
            <person name="Tomley F."/>
            <person name="Pain A."/>
        </authorList>
    </citation>
    <scope>NUCLEOTIDE SEQUENCE [LARGE SCALE GENOMIC DNA]</scope>
    <source>
        <strain evidence="2">Houghton</strain>
    </source>
</reference>
<evidence type="ECO:0000256" key="1">
    <source>
        <dbReference type="SAM" id="MobiDB-lite"/>
    </source>
</evidence>
<feature type="region of interest" description="Disordered" evidence="1">
    <location>
        <begin position="143"/>
        <end position="195"/>
    </location>
</feature>
<evidence type="ECO:0000313" key="2">
    <source>
        <dbReference type="EMBL" id="CDI76151.1"/>
    </source>
</evidence>
<sequence>MKQLLPCTQLKQPPSFPAAFQFHGFYSYFPTWCGGCKLREVREAAGGAAPVAQEDVEGRRAQHTRALASRRIVDRLLHPSLHPKIRPSPFQPLVTGLRSPVADATACSPQSQLRVLRISLASFAEALPHFLSDLQQRTCRDGQSGGLAFTQEEGGGTLAESAGDSASTDPEVVQPQGSAEGLRFPSPGDEVSQGGGKCDQLLLQSRYDALLRTPQAFGMQLQLLHERIQGAQEQQAKCVYMEKLLPLQQRIRSPGTDACLQVHPLVYAAFCMYNPSNIYLAAAMRVGAAEHFLGQYLKARSSKKAYRRRSFSDISGRGRAAAEQWLSHSSLRSICIYPLEALSPQLRLFPLTAPLRLAAWEDILSRALAD</sequence>
<organism evidence="2 3">
    <name type="scientific">Eimeria acervulina</name>
    <name type="common">Coccidian parasite</name>
    <dbReference type="NCBI Taxonomy" id="5801"/>
    <lineage>
        <taxon>Eukaryota</taxon>
        <taxon>Sar</taxon>
        <taxon>Alveolata</taxon>
        <taxon>Apicomplexa</taxon>
        <taxon>Conoidasida</taxon>
        <taxon>Coccidia</taxon>
        <taxon>Eucoccidiorida</taxon>
        <taxon>Eimeriorina</taxon>
        <taxon>Eimeriidae</taxon>
        <taxon>Eimeria</taxon>
    </lineage>
</organism>
<protein>
    <submittedName>
        <fullName evidence="2">Uncharacterized protein</fullName>
    </submittedName>
</protein>
<reference evidence="2" key="2">
    <citation type="submission" date="2013-10" db="EMBL/GenBank/DDBJ databases">
        <authorList>
            <person name="Aslett M."/>
        </authorList>
    </citation>
    <scope>NUCLEOTIDE SEQUENCE [LARGE SCALE GENOMIC DNA]</scope>
    <source>
        <strain evidence="2">Houghton</strain>
    </source>
</reference>
<name>U6G7C5_EIMAC</name>
<proteinExistence type="predicted"/>
<dbReference type="Proteomes" id="UP000018050">
    <property type="component" value="Unassembled WGS sequence"/>
</dbReference>
<accession>U6G7C5</accession>
<evidence type="ECO:0000313" key="3">
    <source>
        <dbReference type="Proteomes" id="UP000018050"/>
    </source>
</evidence>
<dbReference type="AlphaFoldDB" id="U6G7C5"/>